<dbReference type="Proteomes" id="UP001229421">
    <property type="component" value="Unassembled WGS sequence"/>
</dbReference>
<sequence>MIRHRTSTRRKWRLQVRYPLYACIILHKMILEDDGNAICQNYIPDQVEEEIIQATFEERVANDAPNSTKATEITDKYCSNNFKYKCKQNLSRLQYLIFNQLFQYNLSSILCHTIQSLHLDIKL</sequence>
<proteinExistence type="predicted"/>
<reference evidence="1" key="1">
    <citation type="journal article" date="2023" name="bioRxiv">
        <title>Improved chromosome-level genome assembly for marigold (Tagetes erecta).</title>
        <authorList>
            <person name="Jiang F."/>
            <person name="Yuan L."/>
            <person name="Wang S."/>
            <person name="Wang H."/>
            <person name="Xu D."/>
            <person name="Wang A."/>
            <person name="Fan W."/>
        </authorList>
    </citation>
    <scope>NUCLEOTIDE SEQUENCE</scope>
    <source>
        <strain evidence="1">WSJ</strain>
        <tissue evidence="1">Leaf</tissue>
    </source>
</reference>
<evidence type="ECO:0000313" key="2">
    <source>
        <dbReference type="Proteomes" id="UP001229421"/>
    </source>
</evidence>
<gene>
    <name evidence="1" type="ORF">QVD17_04839</name>
</gene>
<accession>A0AAD8PAP6</accession>
<comment type="caution">
    <text evidence="1">The sequence shown here is derived from an EMBL/GenBank/DDBJ whole genome shotgun (WGS) entry which is preliminary data.</text>
</comment>
<protein>
    <submittedName>
        <fullName evidence="1">Uncharacterized protein</fullName>
    </submittedName>
</protein>
<organism evidence="1 2">
    <name type="scientific">Tagetes erecta</name>
    <name type="common">African marigold</name>
    <dbReference type="NCBI Taxonomy" id="13708"/>
    <lineage>
        <taxon>Eukaryota</taxon>
        <taxon>Viridiplantae</taxon>
        <taxon>Streptophyta</taxon>
        <taxon>Embryophyta</taxon>
        <taxon>Tracheophyta</taxon>
        <taxon>Spermatophyta</taxon>
        <taxon>Magnoliopsida</taxon>
        <taxon>eudicotyledons</taxon>
        <taxon>Gunneridae</taxon>
        <taxon>Pentapetalae</taxon>
        <taxon>asterids</taxon>
        <taxon>campanulids</taxon>
        <taxon>Asterales</taxon>
        <taxon>Asteraceae</taxon>
        <taxon>Asteroideae</taxon>
        <taxon>Heliantheae alliance</taxon>
        <taxon>Tageteae</taxon>
        <taxon>Tagetes</taxon>
    </lineage>
</organism>
<dbReference type="AlphaFoldDB" id="A0AAD8PAP6"/>
<name>A0AAD8PAP6_TARER</name>
<dbReference type="EMBL" id="JAUHHV010000001">
    <property type="protein sequence ID" value="KAK1439024.1"/>
    <property type="molecule type" value="Genomic_DNA"/>
</dbReference>
<evidence type="ECO:0000313" key="1">
    <source>
        <dbReference type="EMBL" id="KAK1439024.1"/>
    </source>
</evidence>
<keyword evidence="2" id="KW-1185">Reference proteome</keyword>